<protein>
    <submittedName>
        <fullName evidence="1">Uncharacterized protein</fullName>
    </submittedName>
</protein>
<reference evidence="1 2" key="1">
    <citation type="journal article" date="2019" name="Nat. Med.">
        <title>A library of human gut bacterial isolates paired with longitudinal multiomics data enables mechanistic microbiome research.</title>
        <authorList>
            <person name="Poyet M."/>
            <person name="Groussin M."/>
            <person name="Gibbons S.M."/>
            <person name="Avila-Pacheco J."/>
            <person name="Jiang X."/>
            <person name="Kearney S.M."/>
            <person name="Perrotta A.R."/>
            <person name="Berdy B."/>
            <person name="Zhao S."/>
            <person name="Lieberman T.D."/>
            <person name="Swanson P.K."/>
            <person name="Smith M."/>
            <person name="Roesemann S."/>
            <person name="Alexander J.E."/>
            <person name="Rich S.A."/>
            <person name="Livny J."/>
            <person name="Vlamakis H."/>
            <person name="Clish C."/>
            <person name="Bullock K."/>
            <person name="Deik A."/>
            <person name="Scott J."/>
            <person name="Pierce K.A."/>
            <person name="Xavier R.J."/>
            <person name="Alm E.J."/>
        </authorList>
    </citation>
    <scope>NUCLEOTIDE SEQUENCE [LARGE SCALE GENOMIC DNA]</scope>
    <source>
        <strain evidence="1 2">BIOML-A1</strain>
    </source>
</reference>
<comment type="caution">
    <text evidence="1">The sequence shown here is derived from an EMBL/GenBank/DDBJ whole genome shotgun (WGS) entry which is preliminary data.</text>
</comment>
<organism evidence="1 2">
    <name type="scientific">Faecalibacterium prausnitzii</name>
    <dbReference type="NCBI Taxonomy" id="853"/>
    <lineage>
        <taxon>Bacteria</taxon>
        <taxon>Bacillati</taxon>
        <taxon>Bacillota</taxon>
        <taxon>Clostridia</taxon>
        <taxon>Eubacteriales</taxon>
        <taxon>Oscillospiraceae</taxon>
        <taxon>Faecalibacterium</taxon>
    </lineage>
</organism>
<gene>
    <name evidence="1" type="ORF">GKD95_12515</name>
</gene>
<proteinExistence type="predicted"/>
<dbReference type="EMBL" id="WKQN01000015">
    <property type="protein sequence ID" value="MSC64131.1"/>
    <property type="molecule type" value="Genomic_DNA"/>
</dbReference>
<evidence type="ECO:0000313" key="1">
    <source>
        <dbReference type="EMBL" id="MSC64131.1"/>
    </source>
</evidence>
<accession>A0A3F3K5L2</accession>
<dbReference type="AlphaFoldDB" id="A0A3F3K5L2"/>
<dbReference type="RefSeq" id="WP_097774237.1">
    <property type="nucleotide sequence ID" value="NZ_NMTU01000018.1"/>
</dbReference>
<sequence length="219" mass="25977">MIYRNDPYLDAQFQKAVQAAHNQDWDTFEHSSFYDARMMEDLLYVCEDFMPLEAKCRFALEHYDNHGDHSPIIRKYVRRARIIRPENWRDALPESVRDLDTFTIYRGSSSDISRAPLSLSWSLSYDVAEWFARRNNFLYQLPVHVYQATIKADKIIAYLNYRNEFEVLQYRNIKDVQEITPLRGYSSLYNAFLKSQSTPGSDSDAGDRYFNEWYQAQGK</sequence>
<dbReference type="Proteomes" id="UP000461506">
    <property type="component" value="Unassembled WGS sequence"/>
</dbReference>
<evidence type="ECO:0000313" key="2">
    <source>
        <dbReference type="Proteomes" id="UP000461506"/>
    </source>
</evidence>
<name>A0A3F3K5L2_9FIRM</name>